<dbReference type="Gene3D" id="3.30.160.20">
    <property type="match status" value="2"/>
</dbReference>
<feature type="compositionally biased region" description="Basic and acidic residues" evidence="2">
    <location>
        <begin position="36"/>
        <end position="48"/>
    </location>
</feature>
<feature type="region of interest" description="Disordered" evidence="2">
    <location>
        <begin position="1"/>
        <end position="48"/>
    </location>
</feature>
<evidence type="ECO:0000259" key="4">
    <source>
        <dbReference type="PROSITE" id="PS50020"/>
    </source>
</evidence>
<dbReference type="SUPFAM" id="SSF54768">
    <property type="entry name" value="dsRNA-binding domain-like"/>
    <property type="match status" value="1"/>
</dbReference>
<reference evidence="7" key="1">
    <citation type="submission" date="2011-07" db="EMBL/GenBank/DDBJ databases">
        <authorList>
            <consortium name="Caenorhabditis brenneri Sequencing and Analysis Consortium"/>
            <person name="Wilson R.K."/>
        </authorList>
    </citation>
    <scope>NUCLEOTIDE SEQUENCE [LARGE SCALE GENOMIC DNA]</scope>
    <source>
        <strain evidence="7">PB2801</strain>
    </source>
</reference>
<feature type="compositionally biased region" description="Low complexity" evidence="2">
    <location>
        <begin position="715"/>
        <end position="730"/>
    </location>
</feature>
<evidence type="ECO:0008006" key="8">
    <source>
        <dbReference type="Google" id="ProtNLM"/>
    </source>
</evidence>
<feature type="domain" description="DRBM" evidence="5">
    <location>
        <begin position="306"/>
        <end position="415"/>
    </location>
</feature>
<evidence type="ECO:0000256" key="2">
    <source>
        <dbReference type="SAM" id="MobiDB-lite"/>
    </source>
</evidence>
<dbReference type="InterPro" id="IPR040375">
    <property type="entry name" value="DGCR8"/>
</dbReference>
<dbReference type="SMART" id="SM00456">
    <property type="entry name" value="WW"/>
    <property type="match status" value="1"/>
</dbReference>
<proteinExistence type="predicted"/>
<dbReference type="OrthoDB" id="112668at2759"/>
<evidence type="ECO:0000256" key="3">
    <source>
        <dbReference type="SAM" id="Phobius"/>
    </source>
</evidence>
<feature type="transmembrane region" description="Helical" evidence="3">
    <location>
        <begin position="202"/>
        <end position="220"/>
    </location>
</feature>
<dbReference type="eggNOG" id="KOG4334">
    <property type="taxonomic scope" value="Eukaryota"/>
</dbReference>
<dbReference type="PANTHER" id="PTHR13482:SF3">
    <property type="entry name" value="MICROPROCESSOR COMPLEX SUBUNIT DGCR8"/>
    <property type="match status" value="1"/>
</dbReference>
<evidence type="ECO:0000313" key="6">
    <source>
        <dbReference type="EMBL" id="EGT41527.1"/>
    </source>
</evidence>
<dbReference type="HOGENOM" id="CLU_021062_0_0_1"/>
<evidence type="ECO:0000259" key="5">
    <source>
        <dbReference type="PROSITE" id="PS50137"/>
    </source>
</evidence>
<feature type="region of interest" description="Disordered" evidence="2">
    <location>
        <begin position="640"/>
        <end position="759"/>
    </location>
</feature>
<dbReference type="GO" id="GO:0020037">
    <property type="term" value="F:heme binding"/>
    <property type="evidence" value="ECO:0007669"/>
    <property type="project" value="InterPro"/>
</dbReference>
<dbReference type="InterPro" id="IPR036020">
    <property type="entry name" value="WW_dom_sf"/>
</dbReference>
<feature type="domain" description="WW" evidence="4">
    <location>
        <begin position="59"/>
        <end position="92"/>
    </location>
</feature>
<dbReference type="GO" id="GO:0070878">
    <property type="term" value="F:primary miRNA binding"/>
    <property type="evidence" value="ECO:0007669"/>
    <property type="project" value="TreeGrafter"/>
</dbReference>
<dbReference type="InterPro" id="IPR014720">
    <property type="entry name" value="dsRBD_dom"/>
</dbReference>
<feature type="compositionally biased region" description="Pro residues" evidence="2">
    <location>
        <begin position="697"/>
        <end position="708"/>
    </location>
</feature>
<dbReference type="PROSITE" id="PS50137">
    <property type="entry name" value="DS_RBD"/>
    <property type="match status" value="1"/>
</dbReference>
<dbReference type="InParanoid" id="G0MQH2"/>
<evidence type="ECO:0000313" key="7">
    <source>
        <dbReference type="Proteomes" id="UP000008068"/>
    </source>
</evidence>
<name>G0MQH2_CAEBE</name>
<dbReference type="EMBL" id="GL379807">
    <property type="protein sequence ID" value="EGT41527.1"/>
    <property type="molecule type" value="Genomic_DNA"/>
</dbReference>
<dbReference type="PANTHER" id="PTHR13482">
    <property type="entry name" value="MICRORNA PROCESSOR COMPLEX SUBUNIT DGCR8"/>
    <property type="match status" value="1"/>
</dbReference>
<protein>
    <recommendedName>
        <fullName evidence="8">WW domain-containing protein</fullName>
    </recommendedName>
</protein>
<keyword evidence="7" id="KW-1185">Reference proteome</keyword>
<dbReference type="GO" id="GO:0031053">
    <property type="term" value="P:primary miRNA processing"/>
    <property type="evidence" value="ECO:0007669"/>
    <property type="project" value="InterPro"/>
</dbReference>
<gene>
    <name evidence="6" type="ORF">CAEBREN_14904</name>
</gene>
<dbReference type="Gene3D" id="2.20.70.10">
    <property type="match status" value="1"/>
</dbReference>
<keyword evidence="3" id="KW-0472">Membrane</keyword>
<feature type="compositionally biased region" description="Polar residues" evidence="2">
    <location>
        <begin position="1"/>
        <end position="13"/>
    </location>
</feature>
<dbReference type="OMA" id="PKKEWIM"/>
<dbReference type="AlphaFoldDB" id="G0MQH2"/>
<dbReference type="SUPFAM" id="SSF51045">
    <property type="entry name" value="WW domain"/>
    <property type="match status" value="1"/>
</dbReference>
<accession>G0MQH2</accession>
<dbReference type="GO" id="GO:0042802">
    <property type="term" value="F:identical protein binding"/>
    <property type="evidence" value="ECO:0007669"/>
    <property type="project" value="InterPro"/>
</dbReference>
<dbReference type="InterPro" id="IPR001202">
    <property type="entry name" value="WW_dom"/>
</dbReference>
<dbReference type="GO" id="GO:0070877">
    <property type="term" value="C:microprocessor complex"/>
    <property type="evidence" value="ECO:0007669"/>
    <property type="project" value="InterPro"/>
</dbReference>
<dbReference type="STRING" id="135651.G0MQH2"/>
<keyword evidence="1" id="KW-0694">RNA-binding</keyword>
<organism evidence="7">
    <name type="scientific">Caenorhabditis brenneri</name>
    <name type="common">Nematode worm</name>
    <dbReference type="NCBI Taxonomy" id="135651"/>
    <lineage>
        <taxon>Eukaryota</taxon>
        <taxon>Metazoa</taxon>
        <taxon>Ecdysozoa</taxon>
        <taxon>Nematoda</taxon>
        <taxon>Chromadorea</taxon>
        <taxon>Rhabditida</taxon>
        <taxon>Rhabditina</taxon>
        <taxon>Rhabditomorpha</taxon>
        <taxon>Rhabditoidea</taxon>
        <taxon>Rhabditidae</taxon>
        <taxon>Peloderinae</taxon>
        <taxon>Caenorhabditis</taxon>
    </lineage>
</organism>
<dbReference type="Proteomes" id="UP000008068">
    <property type="component" value="Unassembled WGS sequence"/>
</dbReference>
<feature type="compositionally biased region" description="Low complexity" evidence="2">
    <location>
        <begin position="742"/>
        <end position="752"/>
    </location>
</feature>
<dbReference type="GO" id="GO:0003725">
    <property type="term" value="F:double-stranded RNA binding"/>
    <property type="evidence" value="ECO:0007669"/>
    <property type="project" value="TreeGrafter"/>
</dbReference>
<keyword evidence="3" id="KW-1133">Transmembrane helix</keyword>
<keyword evidence="3" id="KW-0812">Transmembrane</keyword>
<evidence type="ECO:0000256" key="1">
    <source>
        <dbReference type="PROSITE-ProRule" id="PRU00266"/>
    </source>
</evidence>
<dbReference type="PROSITE" id="PS50020">
    <property type="entry name" value="WW_DOMAIN_2"/>
    <property type="match status" value="1"/>
</dbReference>
<feature type="compositionally biased region" description="Acidic residues" evidence="2">
    <location>
        <begin position="24"/>
        <end position="35"/>
    </location>
</feature>
<sequence length="759" mass="85785">MDEGIGNSQSSPEQVDDEHQPALLDDEENMECDDQDLPRAEKNDDQTEECVVDRADVDGPLPEGWKLVYHATGLPMYYHEETGVVTHSKPFQLEGTVPDHEVPIAAIPCLFQKVMSDEMKQNNDVTLQDNECPISAERKQELLECSYGSRDTKCILLQFTACSENVMPTDESVASPRRERRSHRKSIESIVPRSSSKCRKRLVFVNSLMFYMFFGFFSQISERVNRYTRKERNVEKIEKYKNDRFLCESGYNITYDELRKDYDPQEIILEIGDGKVLIDFTPVLLSANGKKGNSKKPLLFDPMGKVALQLLNEFLQRLGGGQITYNHVDNKSSSYPYLVTASLTMKKSELDEMVGECRERLVVLCEIAEATGDSALISANVSSENKSFPIGSGVGKSIKEARQASAKDALSKLLPKLRINENWVCDGEIGDEEQRGFDEESKEIFKKVKIEQPNLLNICKAHGVPTPLSLLETAAKCSKRWAGRKIDFVKERVGDQISKVTLTFGDMQCQAKAIGTSEATNLACQLMLKQMHSGLVSYGALLDVYANVQKKSEMNRAKQQHDELVRVQEVENRTEPLLCIFEKLQEEMKKVNLKYPKQLLNQTPLPKQTSNHFSQTDVEPLLPSPMMAMHPVPLPPSMTHWLSNDVPRAQSSSRSIPPPSSSMDRWSPNHHPRAESSRRTLLPPPSNGHHSQHHSLPRPPPPPPPPSNNMPRHAQSSSRHQHGSYSSQSRNQDFPRKRSRWDNPPSSSSSYYSDRRPPL</sequence>